<sequence>MLACLPRAVCGLEQGMYVWVLRMVLSPWGPVCSQAVEAVCLGNRMEDKLEEQSRRGVWARGQLPASSAGREEHTSAMDSAACSRKELGHSRSLPANTNASRERSAAKERSQTFCRGSGWKRLGSTVIQVSAAFTFEREPELWSEVTTVRRFLCVLWLKPPCDSFCCRDKEVGANPADSWGSGLGKARSPESAPRWPAYKREVRIQLPLPSMLSPWPRDAVLQGNGSAEPMPPGQPHLQQVRLQRLQVVTAAKRGIPAPHPGKMWSKLFQKIVKKNPAALLKTAHPAKIPIRVNLSKAEPTGPKQDEDSCLAPTNTPTPLAAPSDWQQGAHDLLRLPSLWSLAEQSRSTTSRSFIPRCLCSDTPALWRQPFLYQKKYNSPLQPHAGFYDNCQHRGRCWVCVSLLAVINWPLGGCQSASPSTNAAERLPDGVADAQPLTDPLIDDCWASHPSSPFEMGTRRAPGAAHAVIHLVSASSLRQSPDRDSGQLPLSRGLPRLSSSEQGECWKEQMLENCLWPAPAACEDSSCVAAASPSTWQIRCQDVVSWAPSSDDDCDFLGIAFLAYSAQPAWSRPRRDERSKPARSTSSWQGGPHGNYYSSFAVLKNKLSIISVKTGEEEPRERPAAQKPGAHVSALLVARLSSKPCCDVRNVTATLRKGLASCLTIGSKKKETKEKKIIVCKSIVESHQDGAINNRRDITCRPHRGRVTGPVVHNHQESSQLEDLEKDGGEPKGQKCRGGGGNRFFSSQCQVGDDVTCCHSPTVTGGEHQAATPYSSIPIWDMDKQSTDHLRVNYVAPDKPCKTEPRTRATHQELEGPPKKKKGSQKCSEI</sequence>
<feature type="region of interest" description="Disordered" evidence="1">
    <location>
        <begin position="701"/>
        <end position="738"/>
    </location>
</feature>
<accession>R0L700</accession>
<dbReference type="EMBL" id="KB743100">
    <property type="protein sequence ID" value="EOB01354.1"/>
    <property type="molecule type" value="Genomic_DNA"/>
</dbReference>
<keyword evidence="3" id="KW-1185">Reference proteome</keyword>
<feature type="compositionally biased region" description="Basic and acidic residues" evidence="1">
    <location>
        <begin position="100"/>
        <end position="110"/>
    </location>
</feature>
<organism evidence="2 3">
    <name type="scientific">Anas platyrhynchos</name>
    <name type="common">Mallard</name>
    <name type="synonym">Anas boschas</name>
    <dbReference type="NCBI Taxonomy" id="8839"/>
    <lineage>
        <taxon>Eukaryota</taxon>
        <taxon>Metazoa</taxon>
        <taxon>Chordata</taxon>
        <taxon>Craniata</taxon>
        <taxon>Vertebrata</taxon>
        <taxon>Euteleostomi</taxon>
        <taxon>Archelosauria</taxon>
        <taxon>Archosauria</taxon>
        <taxon>Dinosauria</taxon>
        <taxon>Saurischia</taxon>
        <taxon>Theropoda</taxon>
        <taxon>Coelurosauria</taxon>
        <taxon>Aves</taxon>
        <taxon>Neognathae</taxon>
        <taxon>Galloanserae</taxon>
        <taxon>Anseriformes</taxon>
        <taxon>Anatidae</taxon>
        <taxon>Anatinae</taxon>
        <taxon>Anas</taxon>
    </lineage>
</organism>
<dbReference type="AlphaFoldDB" id="R0L700"/>
<feature type="compositionally biased region" description="Low complexity" evidence="1">
    <location>
        <begin position="310"/>
        <end position="322"/>
    </location>
</feature>
<name>R0L700_ANAPL</name>
<dbReference type="Proteomes" id="UP000296049">
    <property type="component" value="Unassembled WGS sequence"/>
</dbReference>
<proteinExistence type="predicted"/>
<feature type="compositionally biased region" description="Low complexity" evidence="1">
    <location>
        <begin position="487"/>
        <end position="497"/>
    </location>
</feature>
<feature type="region of interest" description="Disordered" evidence="1">
    <location>
        <begin position="294"/>
        <end position="322"/>
    </location>
</feature>
<feature type="region of interest" description="Disordered" evidence="1">
    <location>
        <begin position="90"/>
        <end position="111"/>
    </location>
</feature>
<feature type="region of interest" description="Disordered" evidence="1">
    <location>
        <begin position="796"/>
        <end position="829"/>
    </location>
</feature>
<feature type="region of interest" description="Disordered" evidence="1">
    <location>
        <begin position="476"/>
        <end position="497"/>
    </location>
</feature>
<evidence type="ECO:0000313" key="3">
    <source>
        <dbReference type="Proteomes" id="UP000296049"/>
    </source>
</evidence>
<gene>
    <name evidence="2" type="ORF">Anapl_07463</name>
</gene>
<protein>
    <submittedName>
        <fullName evidence="2">Uncharacterized protein</fullName>
    </submittedName>
</protein>
<reference evidence="3" key="1">
    <citation type="journal article" date="2013" name="Nat. Genet.">
        <title>The duck genome and transcriptome provide insight into an avian influenza virus reservoir species.</title>
        <authorList>
            <person name="Huang Y."/>
            <person name="Li Y."/>
            <person name="Burt D.W."/>
            <person name="Chen H."/>
            <person name="Zhang Y."/>
            <person name="Qian W."/>
            <person name="Kim H."/>
            <person name="Gan S."/>
            <person name="Zhao Y."/>
            <person name="Li J."/>
            <person name="Yi K."/>
            <person name="Feng H."/>
            <person name="Zhu P."/>
            <person name="Li B."/>
            <person name="Liu Q."/>
            <person name="Fairley S."/>
            <person name="Magor K.E."/>
            <person name="Du Z."/>
            <person name="Hu X."/>
            <person name="Goodman L."/>
            <person name="Tafer H."/>
            <person name="Vignal A."/>
            <person name="Lee T."/>
            <person name="Kim K.W."/>
            <person name="Sheng Z."/>
            <person name="An Y."/>
            <person name="Searle S."/>
            <person name="Herrero J."/>
            <person name="Groenen M.A."/>
            <person name="Crooijmans R.P."/>
            <person name="Faraut T."/>
            <person name="Cai Q."/>
            <person name="Webster R.G."/>
            <person name="Aldridge J.R."/>
            <person name="Warren W.C."/>
            <person name="Bartschat S."/>
            <person name="Kehr S."/>
            <person name="Marz M."/>
            <person name="Stadler P.F."/>
            <person name="Smith J."/>
            <person name="Kraus R.H."/>
            <person name="Zhao Y."/>
            <person name="Ren L."/>
            <person name="Fei J."/>
            <person name="Morisson M."/>
            <person name="Kaiser P."/>
            <person name="Griffin D.K."/>
            <person name="Rao M."/>
            <person name="Pitel F."/>
            <person name="Wang J."/>
            <person name="Li N."/>
        </authorList>
    </citation>
    <scope>NUCLEOTIDE SEQUENCE [LARGE SCALE GENOMIC DNA]</scope>
</reference>
<evidence type="ECO:0000256" key="1">
    <source>
        <dbReference type="SAM" id="MobiDB-lite"/>
    </source>
</evidence>
<evidence type="ECO:0000313" key="2">
    <source>
        <dbReference type="EMBL" id="EOB01354.1"/>
    </source>
</evidence>
<feature type="compositionally biased region" description="Basic and acidic residues" evidence="1">
    <location>
        <begin position="798"/>
        <end position="817"/>
    </location>
</feature>